<feature type="domain" description="SLC12A transporter C-terminal" evidence="5">
    <location>
        <begin position="27"/>
        <end position="106"/>
    </location>
</feature>
<accession>A0A1F5V803</accession>
<dbReference type="PANTHER" id="PTHR11827:SF72">
    <property type="entry name" value="GH08340P"/>
    <property type="match status" value="1"/>
</dbReference>
<comment type="subcellular location">
    <subcellularLocation>
        <location evidence="1">Membrane</location>
        <topology evidence="1">Multi-pass membrane protein</topology>
    </subcellularLocation>
</comment>
<evidence type="ECO:0000313" key="7">
    <source>
        <dbReference type="Proteomes" id="UP000178943"/>
    </source>
</evidence>
<dbReference type="AlphaFoldDB" id="A0A1F5V803"/>
<keyword evidence="4" id="KW-0472">Membrane</keyword>
<dbReference type="GO" id="GO:0016020">
    <property type="term" value="C:membrane"/>
    <property type="evidence" value="ECO:0007669"/>
    <property type="project" value="UniProtKB-SubCell"/>
</dbReference>
<dbReference type="InterPro" id="IPR018491">
    <property type="entry name" value="SLC12_C"/>
</dbReference>
<dbReference type="EMBL" id="MFGW01000210">
    <property type="protein sequence ID" value="OGF59563.1"/>
    <property type="molecule type" value="Genomic_DNA"/>
</dbReference>
<dbReference type="PANTHER" id="PTHR11827">
    <property type="entry name" value="SOLUTE CARRIER FAMILY 12, CATION COTRANSPORTERS"/>
    <property type="match status" value="1"/>
</dbReference>
<evidence type="ECO:0000256" key="4">
    <source>
        <dbReference type="ARBA" id="ARBA00023136"/>
    </source>
</evidence>
<evidence type="ECO:0000256" key="3">
    <source>
        <dbReference type="ARBA" id="ARBA00022989"/>
    </source>
</evidence>
<keyword evidence="3" id="KW-1133">Transmembrane helix</keyword>
<dbReference type="GO" id="GO:0015377">
    <property type="term" value="F:chloride:monoatomic cation symporter activity"/>
    <property type="evidence" value="ECO:0007669"/>
    <property type="project" value="InterPro"/>
</dbReference>
<proteinExistence type="predicted"/>
<evidence type="ECO:0000313" key="6">
    <source>
        <dbReference type="EMBL" id="OGF59563.1"/>
    </source>
</evidence>
<comment type="caution">
    <text evidence="6">The sequence shown here is derived from an EMBL/GenBank/DDBJ whole genome shotgun (WGS) entry which is preliminary data.</text>
</comment>
<evidence type="ECO:0000259" key="5">
    <source>
        <dbReference type="Pfam" id="PF03522"/>
    </source>
</evidence>
<organism evidence="6 7">
    <name type="scientific">Candidatus Fischerbacteria bacterium RBG_13_37_8</name>
    <dbReference type="NCBI Taxonomy" id="1817863"/>
    <lineage>
        <taxon>Bacteria</taxon>
        <taxon>Candidatus Fischeribacteriota</taxon>
    </lineage>
</organism>
<evidence type="ECO:0000256" key="1">
    <source>
        <dbReference type="ARBA" id="ARBA00004141"/>
    </source>
</evidence>
<dbReference type="Pfam" id="PF03522">
    <property type="entry name" value="SLC12"/>
    <property type="match status" value="1"/>
</dbReference>
<dbReference type="InterPro" id="IPR004842">
    <property type="entry name" value="SLC12A_fam"/>
</dbReference>
<evidence type="ECO:0000256" key="2">
    <source>
        <dbReference type="ARBA" id="ARBA00022692"/>
    </source>
</evidence>
<protein>
    <recommendedName>
        <fullName evidence="5">SLC12A transporter C-terminal domain-containing protein</fullName>
    </recommendedName>
</protein>
<gene>
    <name evidence="6" type="ORF">A2Y62_03740</name>
</gene>
<keyword evidence="2" id="KW-0812">Transmembrane</keyword>
<sequence length="188" mass="21715">MLVKFLDTMRHLEKLRKSFIIGKMQPRFLFPREGVKRFIHIWWGGMQHNGDLMILLAYLLTQNPEWRDVKITILSMASTEEMRNSTETYLNKLILEIRIDAVIRVIMEEKGKTFQEIVHRESAEAEVVIFGLATPAVGKEEEYAKRLEQLTGDFPTVFFVKNSSLFMGQLLLRKSILLGGSEPDIGQS</sequence>
<name>A0A1F5V803_9BACT</name>
<dbReference type="STRING" id="1817863.A2Y62_03740"/>
<dbReference type="Proteomes" id="UP000178943">
    <property type="component" value="Unassembled WGS sequence"/>
</dbReference>
<reference evidence="6 7" key="1">
    <citation type="journal article" date="2016" name="Nat. Commun.">
        <title>Thousands of microbial genomes shed light on interconnected biogeochemical processes in an aquifer system.</title>
        <authorList>
            <person name="Anantharaman K."/>
            <person name="Brown C.T."/>
            <person name="Hug L.A."/>
            <person name="Sharon I."/>
            <person name="Castelle C.J."/>
            <person name="Probst A.J."/>
            <person name="Thomas B.C."/>
            <person name="Singh A."/>
            <person name="Wilkins M.J."/>
            <person name="Karaoz U."/>
            <person name="Brodie E.L."/>
            <person name="Williams K.H."/>
            <person name="Hubbard S.S."/>
            <person name="Banfield J.F."/>
        </authorList>
    </citation>
    <scope>NUCLEOTIDE SEQUENCE [LARGE SCALE GENOMIC DNA]</scope>
</reference>